<dbReference type="GO" id="GO:0016758">
    <property type="term" value="F:hexosyltransferase activity"/>
    <property type="evidence" value="ECO:0007669"/>
    <property type="project" value="UniProtKB-ARBA"/>
</dbReference>
<dbReference type="RefSeq" id="WP_100345669.1">
    <property type="nucleotide sequence ID" value="NZ_PGFB01000005.1"/>
</dbReference>
<accession>A0A2M9BC91</accession>
<dbReference type="InterPro" id="IPR029044">
    <property type="entry name" value="Nucleotide-diphossugar_trans"/>
</dbReference>
<dbReference type="PANTHER" id="PTHR22916">
    <property type="entry name" value="GLYCOSYLTRANSFERASE"/>
    <property type="match status" value="1"/>
</dbReference>
<sequence>MTQVGLVSVIVPVHNAEGYLAHAHAQLAPLSGPSVEFIIIDDHSTDGTSAGISSWAFGDSGVTIASSSQRGVAHTRNEAVALASGEYLWFADCDDEWSGDIVRKLHARAVADDADIVVCNAQKVLDDGTPLEAIVDAPGDTTITGAESLGRLLRGEIQGHLWNKLFRRSLFTDAVFPATRAHSDLGGMFSLLTRARRVSLLNASLYTYKIHAGSILNQRQYRWEDLEDCLALAEKSVGSTDASLKADLRRFRYRNVVIPLQNESIRREGWGDAAEIDRVRRRNRRRVSVSDVAQLSTHGEAAVAARAALIAWAPSVYRLIYRRHRQRRWSGVDAANAST</sequence>
<dbReference type="Gene3D" id="3.90.550.10">
    <property type="entry name" value="Spore Coat Polysaccharide Biosynthesis Protein SpsA, Chain A"/>
    <property type="match status" value="1"/>
</dbReference>
<dbReference type="OrthoDB" id="3171021at2"/>
<keyword evidence="3" id="KW-1185">Reference proteome</keyword>
<feature type="domain" description="Glycosyltransferase 2-like" evidence="1">
    <location>
        <begin position="8"/>
        <end position="130"/>
    </location>
</feature>
<comment type="caution">
    <text evidence="2">The sequence shown here is derived from an EMBL/GenBank/DDBJ whole genome shotgun (WGS) entry which is preliminary data.</text>
</comment>
<dbReference type="Pfam" id="PF00535">
    <property type="entry name" value="Glycos_transf_2"/>
    <property type="match status" value="1"/>
</dbReference>
<reference evidence="2 3" key="1">
    <citation type="submission" date="2017-11" db="EMBL/GenBank/DDBJ databases">
        <title>Genomic Encyclopedia of Archaeal and Bacterial Type Strains, Phase II (KMG-II): From Individual Species to Whole Genera.</title>
        <authorList>
            <person name="Goeker M."/>
        </authorList>
    </citation>
    <scope>NUCLEOTIDE SEQUENCE [LARGE SCALE GENOMIC DNA]</scope>
    <source>
        <strain evidence="2 3">DSM 25625</strain>
    </source>
</reference>
<dbReference type="CDD" id="cd00761">
    <property type="entry name" value="Glyco_tranf_GTA_type"/>
    <property type="match status" value="1"/>
</dbReference>
<organism evidence="2 3">
    <name type="scientific">Compostimonas suwonensis</name>
    <dbReference type="NCBI Taxonomy" id="1048394"/>
    <lineage>
        <taxon>Bacteria</taxon>
        <taxon>Bacillati</taxon>
        <taxon>Actinomycetota</taxon>
        <taxon>Actinomycetes</taxon>
        <taxon>Micrococcales</taxon>
        <taxon>Microbacteriaceae</taxon>
        <taxon>Compostimonas</taxon>
    </lineage>
</organism>
<gene>
    <name evidence="2" type="ORF">CLV54_2904</name>
</gene>
<dbReference type="Proteomes" id="UP000230161">
    <property type="component" value="Unassembled WGS sequence"/>
</dbReference>
<dbReference type="EMBL" id="PGFB01000005">
    <property type="protein sequence ID" value="PJJ55557.1"/>
    <property type="molecule type" value="Genomic_DNA"/>
</dbReference>
<evidence type="ECO:0000313" key="3">
    <source>
        <dbReference type="Proteomes" id="UP000230161"/>
    </source>
</evidence>
<dbReference type="InterPro" id="IPR001173">
    <property type="entry name" value="Glyco_trans_2-like"/>
</dbReference>
<evidence type="ECO:0000313" key="2">
    <source>
        <dbReference type="EMBL" id="PJJ55557.1"/>
    </source>
</evidence>
<evidence type="ECO:0000259" key="1">
    <source>
        <dbReference type="Pfam" id="PF00535"/>
    </source>
</evidence>
<dbReference type="AlphaFoldDB" id="A0A2M9BC91"/>
<dbReference type="SUPFAM" id="SSF53448">
    <property type="entry name" value="Nucleotide-diphospho-sugar transferases"/>
    <property type="match status" value="1"/>
</dbReference>
<keyword evidence="2" id="KW-0808">Transferase</keyword>
<protein>
    <submittedName>
        <fullName evidence="2">Glycosyltransferase involved in cell wall biosynthesis</fullName>
    </submittedName>
</protein>
<name>A0A2M9BC91_9MICO</name>
<dbReference type="PANTHER" id="PTHR22916:SF3">
    <property type="entry name" value="UDP-GLCNAC:BETAGAL BETA-1,3-N-ACETYLGLUCOSAMINYLTRANSFERASE-LIKE PROTEIN 1"/>
    <property type="match status" value="1"/>
</dbReference>
<proteinExistence type="predicted"/>